<feature type="domain" description="AAA" evidence="2">
    <location>
        <begin position="135"/>
        <end position="296"/>
    </location>
</feature>
<name>A0ABT6KQN7_9MICO</name>
<keyword evidence="4" id="KW-1185">Reference proteome</keyword>
<dbReference type="PANTHER" id="PTHR43384">
    <property type="entry name" value="SEPTUM SITE-DETERMINING PROTEIN MIND HOMOLOG, CHLOROPLASTIC-RELATED"/>
    <property type="match status" value="1"/>
</dbReference>
<gene>
    <name evidence="3" type="ORF">M2152_002480</name>
</gene>
<dbReference type="SUPFAM" id="SSF52540">
    <property type="entry name" value="P-loop containing nucleoside triphosphate hydrolases"/>
    <property type="match status" value="1"/>
</dbReference>
<feature type="region of interest" description="Disordered" evidence="1">
    <location>
        <begin position="360"/>
        <end position="386"/>
    </location>
</feature>
<reference evidence="3 4" key="1">
    <citation type="submission" date="2023-04" db="EMBL/GenBank/DDBJ databases">
        <title>Genome Encyclopedia of Bacteria and Archaea VI: Functional Genomics of Type Strains.</title>
        <authorList>
            <person name="Whitman W."/>
        </authorList>
    </citation>
    <scope>NUCLEOTIDE SEQUENCE [LARGE SCALE GENOMIC DNA]</scope>
    <source>
        <strain evidence="3 4">SG_E_30_P1</strain>
    </source>
</reference>
<dbReference type="EMBL" id="JARXVQ010000001">
    <property type="protein sequence ID" value="MDH6182298.1"/>
    <property type="molecule type" value="Genomic_DNA"/>
</dbReference>
<dbReference type="Proteomes" id="UP001160142">
    <property type="component" value="Unassembled WGS sequence"/>
</dbReference>
<dbReference type="PANTHER" id="PTHR43384:SF13">
    <property type="entry name" value="SLR0110 PROTEIN"/>
    <property type="match status" value="1"/>
</dbReference>
<dbReference type="Gene3D" id="3.40.50.300">
    <property type="entry name" value="P-loop containing nucleotide triphosphate hydrolases"/>
    <property type="match status" value="1"/>
</dbReference>
<organism evidence="3 4">
    <name type="scientific">Antiquaquibacter oligotrophicus</name>
    <dbReference type="NCBI Taxonomy" id="2880260"/>
    <lineage>
        <taxon>Bacteria</taxon>
        <taxon>Bacillati</taxon>
        <taxon>Actinomycetota</taxon>
        <taxon>Actinomycetes</taxon>
        <taxon>Micrococcales</taxon>
        <taxon>Microbacteriaceae</taxon>
        <taxon>Antiquaquibacter</taxon>
    </lineage>
</organism>
<dbReference type="RefSeq" id="WP_322134581.1">
    <property type="nucleotide sequence ID" value="NZ_CP085036.1"/>
</dbReference>
<accession>A0ABT6KQN7</accession>
<evidence type="ECO:0000313" key="4">
    <source>
        <dbReference type="Proteomes" id="UP001160142"/>
    </source>
</evidence>
<comment type="caution">
    <text evidence="3">The sequence shown here is derived from an EMBL/GenBank/DDBJ whole genome shotgun (WGS) entry which is preliminary data.</text>
</comment>
<feature type="compositionally biased region" description="Basic and acidic residues" evidence="1">
    <location>
        <begin position="360"/>
        <end position="375"/>
    </location>
</feature>
<dbReference type="InterPro" id="IPR027417">
    <property type="entry name" value="P-loop_NTPase"/>
</dbReference>
<dbReference type="InterPro" id="IPR025669">
    <property type="entry name" value="AAA_dom"/>
</dbReference>
<proteinExistence type="predicted"/>
<evidence type="ECO:0000256" key="1">
    <source>
        <dbReference type="SAM" id="MobiDB-lite"/>
    </source>
</evidence>
<dbReference type="Pfam" id="PF13614">
    <property type="entry name" value="AAA_31"/>
    <property type="match status" value="1"/>
</dbReference>
<protein>
    <submittedName>
        <fullName evidence="3">Pilus assembly protein CpaE</fullName>
    </submittedName>
</protein>
<evidence type="ECO:0000259" key="2">
    <source>
        <dbReference type="Pfam" id="PF13614"/>
    </source>
</evidence>
<sequence length="386" mass="40848">MTRVVLIGPDSALEEQSRLLLEDQVVVFPPAETEAVLSRLFRLPVRPQLVVFGPYVTAEQTAELAARLRLTIPSLAVAGSGSEVTPADAAVGISFTLAPGAELEDVDALFVAASDRAARAAAQLSTPRELRPRGEVVVVTAPKGGVGKTTIATNVALVLAAMRPHETVLVDLDLQFGDVAEALALEPTASMADAVGPAASRDVLLVKHALTPHSSGLLVLAAPPSPVHADRITARDIAIVLRQLAQEYAFVVVDTAPGLSEHTLAAIDEAAHVISVTSPDITSVHGLTKELSVLRELSMIPESHQLVLNLMGRGARLAEIEGALGHRVGVVVPRTGAVGRSTNRGVPVVIDSPRDRASGRFRDLATRIAERERPTRSRRSERKDSR</sequence>
<evidence type="ECO:0000313" key="3">
    <source>
        <dbReference type="EMBL" id="MDH6182298.1"/>
    </source>
</evidence>
<dbReference type="InterPro" id="IPR050625">
    <property type="entry name" value="ParA/MinD_ATPase"/>
</dbReference>